<keyword evidence="9" id="KW-1185">Reference proteome</keyword>
<keyword evidence="4" id="KW-0411">Iron-sulfur</keyword>
<gene>
    <name evidence="8" type="ORF">J3U87_06275</name>
</gene>
<dbReference type="EMBL" id="CP071793">
    <property type="protein sequence ID" value="QTD52062.1"/>
    <property type="molecule type" value="Genomic_DNA"/>
</dbReference>
<evidence type="ECO:0000256" key="5">
    <source>
        <dbReference type="ARBA" id="ARBA00034078"/>
    </source>
</evidence>
<feature type="domain" description="Rieske" evidence="7">
    <location>
        <begin position="3"/>
        <end position="97"/>
    </location>
</feature>
<evidence type="ECO:0000313" key="8">
    <source>
        <dbReference type="EMBL" id="QTD52062.1"/>
    </source>
</evidence>
<evidence type="ECO:0000256" key="6">
    <source>
        <dbReference type="ARBA" id="ARBA00038001"/>
    </source>
</evidence>
<evidence type="ECO:0000313" key="9">
    <source>
        <dbReference type="Proteomes" id="UP000663929"/>
    </source>
</evidence>
<comment type="similarity">
    <text evidence="6">Belongs to the bacterial ring-hydroxylating dioxygenase ferredoxin component family.</text>
</comment>
<evidence type="ECO:0000259" key="7">
    <source>
        <dbReference type="PROSITE" id="PS51296"/>
    </source>
</evidence>
<dbReference type="GO" id="GO:0051537">
    <property type="term" value="F:2 iron, 2 sulfur cluster binding"/>
    <property type="evidence" value="ECO:0007669"/>
    <property type="project" value="UniProtKB-KW"/>
</dbReference>
<evidence type="ECO:0000256" key="1">
    <source>
        <dbReference type="ARBA" id="ARBA00022714"/>
    </source>
</evidence>
<dbReference type="AlphaFoldDB" id="A0A8A4TSN0"/>
<dbReference type="SUPFAM" id="SSF50022">
    <property type="entry name" value="ISP domain"/>
    <property type="match status" value="1"/>
</dbReference>
<dbReference type="PANTHER" id="PTHR21496:SF0">
    <property type="entry name" value="RIESKE DOMAIN-CONTAINING PROTEIN"/>
    <property type="match status" value="1"/>
</dbReference>
<reference evidence="8" key="1">
    <citation type="submission" date="2021-03" db="EMBL/GenBank/DDBJ databases">
        <title>Acanthopleuribacteraceae sp. M133.</title>
        <authorList>
            <person name="Wang G."/>
        </authorList>
    </citation>
    <scope>NUCLEOTIDE SEQUENCE</scope>
    <source>
        <strain evidence="8">M133</strain>
    </source>
</reference>
<dbReference type="Proteomes" id="UP000663929">
    <property type="component" value="Chromosome"/>
</dbReference>
<proteinExistence type="inferred from homology"/>
<dbReference type="PROSITE" id="PS51296">
    <property type="entry name" value="RIESKE"/>
    <property type="match status" value="1"/>
</dbReference>
<accession>A0A8A4TSN0</accession>
<sequence length="112" mass="12655">MWIKAIALEDVPLGTACAVDHDSYRIGLFHTRDGLFALDNACPHAGADLHIGTVKGGEVLCPFHHWPFRLRDGWCRFGERFRVDTYPTQIREDWIWIELPDPVSPISGDPAT</sequence>
<dbReference type="InterPro" id="IPR036922">
    <property type="entry name" value="Rieske_2Fe-2S_sf"/>
</dbReference>
<dbReference type="PANTHER" id="PTHR21496">
    <property type="entry name" value="FERREDOXIN-RELATED"/>
    <property type="match status" value="1"/>
</dbReference>
<dbReference type="GO" id="GO:0046872">
    <property type="term" value="F:metal ion binding"/>
    <property type="evidence" value="ECO:0007669"/>
    <property type="project" value="UniProtKB-KW"/>
</dbReference>
<keyword evidence="3" id="KW-0408">Iron</keyword>
<evidence type="ECO:0000256" key="3">
    <source>
        <dbReference type="ARBA" id="ARBA00023004"/>
    </source>
</evidence>
<comment type="cofactor">
    <cofactor evidence="5">
        <name>[2Fe-2S] cluster</name>
        <dbReference type="ChEBI" id="CHEBI:190135"/>
    </cofactor>
</comment>
<protein>
    <submittedName>
        <fullName evidence="8">Rieske (2Fe-2S) protein</fullName>
    </submittedName>
</protein>
<organism evidence="8 9">
    <name type="scientific">Sulfidibacter corallicola</name>
    <dbReference type="NCBI Taxonomy" id="2818388"/>
    <lineage>
        <taxon>Bacteria</taxon>
        <taxon>Pseudomonadati</taxon>
        <taxon>Acidobacteriota</taxon>
        <taxon>Holophagae</taxon>
        <taxon>Acanthopleuribacterales</taxon>
        <taxon>Acanthopleuribacteraceae</taxon>
        <taxon>Sulfidibacter</taxon>
    </lineage>
</organism>
<dbReference type="KEGG" id="scor:J3U87_06275"/>
<evidence type="ECO:0000256" key="2">
    <source>
        <dbReference type="ARBA" id="ARBA00022723"/>
    </source>
</evidence>
<dbReference type="Gene3D" id="2.102.10.10">
    <property type="entry name" value="Rieske [2Fe-2S] iron-sulphur domain"/>
    <property type="match status" value="1"/>
</dbReference>
<dbReference type="RefSeq" id="WP_237382172.1">
    <property type="nucleotide sequence ID" value="NZ_CP071793.1"/>
</dbReference>
<name>A0A8A4TSN0_SULCO</name>
<keyword evidence="2" id="KW-0479">Metal-binding</keyword>
<dbReference type="InterPro" id="IPR017941">
    <property type="entry name" value="Rieske_2Fe-2S"/>
</dbReference>
<evidence type="ECO:0000256" key="4">
    <source>
        <dbReference type="ARBA" id="ARBA00023014"/>
    </source>
</evidence>
<dbReference type="Pfam" id="PF00355">
    <property type="entry name" value="Rieske"/>
    <property type="match status" value="1"/>
</dbReference>
<keyword evidence="1" id="KW-0001">2Fe-2S</keyword>